<keyword evidence="3 4" id="KW-0819">tRNA processing</keyword>
<feature type="binding site" evidence="4">
    <location>
        <position position="338"/>
    </location>
    <ligand>
        <name>Zn(2+)</name>
        <dbReference type="ChEBI" id="CHEBI:29105"/>
    </ligand>
</feature>
<organism evidence="7 8">
    <name type="scientific">Prosthecobacter dejongeii</name>
    <dbReference type="NCBI Taxonomy" id="48465"/>
    <lineage>
        <taxon>Bacteria</taxon>
        <taxon>Pseudomonadati</taxon>
        <taxon>Verrucomicrobiota</taxon>
        <taxon>Verrucomicrobiia</taxon>
        <taxon>Verrucomicrobiales</taxon>
        <taxon>Verrucomicrobiaceae</taxon>
        <taxon>Prosthecobacter</taxon>
    </lineage>
</organism>
<sequence length="578" mass="64019">MSPSRLDFQLEAQATGSRARAATFRTLHSTVRTPLFMPVGTQATVKAQLPETLHESGSQILLANTYHLLLRPGPEVFKKMGGIHKFMQWPGSVLTDSGGYQIFSLPHSRSMTEAGAVFQSYVDGQRILLSPELSIQTQMAIGSDIMMVLDQCIPSTADEKAARKALQVTQRWAARSLAAREDSPQSMFAIVQGALYPHLRRESAEGLMQMSFDGFAIGGLAVGEEKAEREDTCELTACLLPADRPRYLMGVGTPLDVLEAVHRGVDMFDCIIPTQVAKRGSVFTSRGVIQLRRTVYKFSEDRLDPDCTCPVCAKYTRAYLHHLTKTQEPLGWQLMGQHNIHFYHQLMREIRQSILEDRFLKLYHEKRQILQVEDIDHPVTTVKPPVISPDHAQRVGDYELSVTPGQPARIFHITTGQAVSTDAATPQWNEEVPLAQHLRLPADVPAEEATPLILWDIGLGAGAAAIAAILTYEAEAEKAPLRPLHIVSLTNDLSALRLALSHKRHFPYLRHGAADTLLHRGTWTSRYKPGLTWTLLQGPLGETLSQAPAPPELTLHQPLPGMELPRASNERDLPSPGL</sequence>
<feature type="binding site" evidence="4">
    <location>
        <position position="307"/>
    </location>
    <ligand>
        <name>Zn(2+)</name>
        <dbReference type="ChEBI" id="CHEBI:29105"/>
    </ligand>
</feature>
<reference evidence="7 8" key="1">
    <citation type="submission" date="2020-08" db="EMBL/GenBank/DDBJ databases">
        <title>Genomic Encyclopedia of Type Strains, Phase IV (KMG-IV): sequencing the most valuable type-strain genomes for metagenomic binning, comparative biology and taxonomic classification.</title>
        <authorList>
            <person name="Goeker M."/>
        </authorList>
    </citation>
    <scope>NUCLEOTIDE SEQUENCE [LARGE SCALE GENOMIC DNA]</scope>
    <source>
        <strain evidence="7 8">DSM 12251</strain>
    </source>
</reference>
<comment type="catalytic activity">
    <reaction evidence="4">
        <text>7-aminomethyl-7-carbaguanine + guanosine(34) in tRNA = 7-aminomethyl-7-carbaguanosine(34) in tRNA + guanine</text>
        <dbReference type="Rhea" id="RHEA:24104"/>
        <dbReference type="Rhea" id="RHEA-COMP:10341"/>
        <dbReference type="Rhea" id="RHEA-COMP:10342"/>
        <dbReference type="ChEBI" id="CHEBI:16235"/>
        <dbReference type="ChEBI" id="CHEBI:58703"/>
        <dbReference type="ChEBI" id="CHEBI:74269"/>
        <dbReference type="ChEBI" id="CHEBI:82833"/>
        <dbReference type="EC" id="2.4.2.29"/>
    </reaction>
</comment>
<evidence type="ECO:0000256" key="4">
    <source>
        <dbReference type="HAMAP-Rule" id="MF_00168"/>
    </source>
</evidence>
<dbReference type="AlphaFoldDB" id="A0A7W8DPJ5"/>
<dbReference type="NCBIfam" id="TIGR00430">
    <property type="entry name" value="Q_tRNA_tgt"/>
    <property type="match status" value="1"/>
</dbReference>
<feature type="binding site" evidence="4">
    <location>
        <begin position="96"/>
        <end position="100"/>
    </location>
    <ligand>
        <name>substrate</name>
    </ligand>
</feature>
<dbReference type="SUPFAM" id="SSF51713">
    <property type="entry name" value="tRNA-guanine transglycosylase"/>
    <property type="match status" value="1"/>
</dbReference>
<dbReference type="PANTHER" id="PTHR46499:SF1">
    <property type="entry name" value="QUEUINE TRNA-RIBOSYLTRANSFERASE"/>
    <property type="match status" value="1"/>
</dbReference>
<evidence type="ECO:0000313" key="8">
    <source>
        <dbReference type="Proteomes" id="UP000534294"/>
    </source>
</evidence>
<comment type="cofactor">
    <cofactor evidence="4">
        <name>Zn(2+)</name>
        <dbReference type="ChEBI" id="CHEBI:29105"/>
    </cofactor>
    <text evidence="4">Binds 1 zinc ion per subunit.</text>
</comment>
<keyword evidence="8" id="KW-1185">Reference proteome</keyword>
<dbReference type="InterPro" id="IPR036511">
    <property type="entry name" value="TGT-like_sf"/>
</dbReference>
<feature type="region of interest" description="RNA binding" evidence="4">
    <location>
        <begin position="250"/>
        <end position="256"/>
    </location>
</feature>
<feature type="binding site" evidence="4">
    <location>
        <position position="312"/>
    </location>
    <ligand>
        <name>Zn(2+)</name>
        <dbReference type="ChEBI" id="CHEBI:29105"/>
    </ligand>
</feature>
<keyword evidence="4" id="KW-0479">Metal-binding</keyword>
<dbReference type="RefSeq" id="WP_184207206.1">
    <property type="nucleotide sequence ID" value="NZ_JACHIF010000002.1"/>
</dbReference>
<dbReference type="GO" id="GO:0008479">
    <property type="term" value="F:tRNA-guanosine(34) queuine transglycosylase activity"/>
    <property type="evidence" value="ECO:0007669"/>
    <property type="project" value="UniProtKB-UniRule"/>
</dbReference>
<dbReference type="InterPro" id="IPR002616">
    <property type="entry name" value="tRNA_ribo_trans-like"/>
</dbReference>
<feature type="binding site" evidence="4">
    <location>
        <position position="219"/>
    </location>
    <ligand>
        <name>substrate</name>
    </ligand>
</feature>
<gene>
    <name evidence="4" type="primary">tgt</name>
    <name evidence="7" type="ORF">HNQ64_001624</name>
</gene>
<keyword evidence="2 4" id="KW-0808">Transferase</keyword>
<dbReference type="PANTHER" id="PTHR46499">
    <property type="entry name" value="QUEUINE TRNA-RIBOSYLTRANSFERASE"/>
    <property type="match status" value="1"/>
</dbReference>
<feature type="region of interest" description="Disordered" evidence="5">
    <location>
        <begin position="544"/>
        <end position="578"/>
    </location>
</feature>
<dbReference type="UniPathway" id="UPA00392"/>
<feature type="active site" description="Nucleophile" evidence="4">
    <location>
        <position position="269"/>
    </location>
</feature>
<comment type="similarity">
    <text evidence="4">Belongs to the queuine tRNA-ribosyltransferase family.</text>
</comment>
<dbReference type="GO" id="GO:0008616">
    <property type="term" value="P:tRNA queuosine(34) biosynthetic process"/>
    <property type="evidence" value="ECO:0007669"/>
    <property type="project" value="UniProtKB-UniRule"/>
</dbReference>
<dbReference type="EC" id="2.4.2.29" evidence="4"/>
<dbReference type="Gene3D" id="3.20.20.105">
    <property type="entry name" value="Queuine tRNA-ribosyltransferase-like"/>
    <property type="match status" value="1"/>
</dbReference>
<evidence type="ECO:0000256" key="1">
    <source>
        <dbReference type="ARBA" id="ARBA00022676"/>
    </source>
</evidence>
<evidence type="ECO:0000313" key="7">
    <source>
        <dbReference type="EMBL" id="MBB5037382.1"/>
    </source>
</evidence>
<dbReference type="HAMAP" id="MF_00168">
    <property type="entry name" value="Q_tRNA_Tgt"/>
    <property type="match status" value="1"/>
</dbReference>
<feature type="binding site" evidence="4">
    <location>
        <position position="192"/>
    </location>
    <ligand>
        <name>substrate</name>
    </ligand>
</feature>
<evidence type="ECO:0000256" key="5">
    <source>
        <dbReference type="SAM" id="MobiDB-lite"/>
    </source>
</evidence>
<comment type="function">
    <text evidence="4">Catalyzes the base-exchange of a guanine (G) residue with the queuine precursor 7-aminomethyl-7-deazaguanine (PreQ1) at position 34 (anticodon wobble position) in tRNAs with GU(N) anticodons (tRNA-Asp, -Asn, -His and -Tyr). Catalysis occurs through a double-displacement mechanism. The nucleophile active site attacks the C1' of nucleotide 34 to detach the guanine base from the RNA, forming a covalent enzyme-RNA intermediate. The proton acceptor active site deprotonates the incoming PreQ1, allowing a nucleophilic attack on the C1' of the ribose to form the product. After dissociation, two additional enzymatic reactions on the tRNA convert PreQ1 to queuine (Q), resulting in the hypermodified nucleoside queuosine (7-(((4,5-cis-dihydroxy-2-cyclopenten-1-yl)amino)methyl)-7-deazaguanosine).</text>
</comment>
<evidence type="ECO:0000256" key="2">
    <source>
        <dbReference type="ARBA" id="ARBA00022679"/>
    </source>
</evidence>
<comment type="pathway">
    <text evidence="4">tRNA modification; tRNA-queuosine biosynthesis.</text>
</comment>
<evidence type="ECO:0000256" key="3">
    <source>
        <dbReference type="ARBA" id="ARBA00022694"/>
    </source>
</evidence>
<accession>A0A7W8DPJ5</accession>
<dbReference type="InterPro" id="IPR050076">
    <property type="entry name" value="ArchSynthase1/Queuine_TRR"/>
</dbReference>
<dbReference type="GO" id="GO:0046872">
    <property type="term" value="F:metal ion binding"/>
    <property type="evidence" value="ECO:0007669"/>
    <property type="project" value="UniProtKB-KW"/>
</dbReference>
<feature type="compositionally biased region" description="Basic and acidic residues" evidence="5">
    <location>
        <begin position="568"/>
        <end position="578"/>
    </location>
</feature>
<dbReference type="InterPro" id="IPR004803">
    <property type="entry name" value="TGT"/>
</dbReference>
<dbReference type="EMBL" id="JACHIF010000002">
    <property type="protein sequence ID" value="MBB5037382.1"/>
    <property type="molecule type" value="Genomic_DNA"/>
</dbReference>
<proteinExistence type="inferred from homology"/>
<feature type="binding site" evidence="4">
    <location>
        <position position="150"/>
    </location>
    <ligand>
        <name>substrate</name>
    </ligand>
</feature>
<evidence type="ECO:0000259" key="6">
    <source>
        <dbReference type="Pfam" id="PF01702"/>
    </source>
</evidence>
<comment type="caution">
    <text evidence="7">The sequence shown here is derived from an EMBL/GenBank/DDBJ whole genome shotgun (WGS) entry which is preliminary data.</text>
</comment>
<name>A0A7W8DPJ5_9BACT</name>
<feature type="binding site" evidence="4">
    <location>
        <position position="309"/>
    </location>
    <ligand>
        <name>Zn(2+)</name>
        <dbReference type="ChEBI" id="CHEBI:29105"/>
    </ligand>
</feature>
<dbReference type="Proteomes" id="UP000534294">
    <property type="component" value="Unassembled WGS sequence"/>
</dbReference>
<comment type="caution">
    <text evidence="4">Lacks conserved residue(s) required for the propagation of feature annotation.</text>
</comment>
<feature type="active site" description="Proton acceptor" evidence="4">
    <location>
        <position position="96"/>
    </location>
</feature>
<keyword evidence="1 4" id="KW-0328">Glycosyltransferase</keyword>
<dbReference type="GO" id="GO:0005737">
    <property type="term" value="C:cytoplasm"/>
    <property type="evidence" value="ECO:0007669"/>
    <property type="project" value="TreeGrafter"/>
</dbReference>
<dbReference type="Pfam" id="PF01702">
    <property type="entry name" value="TGT"/>
    <property type="match status" value="1"/>
</dbReference>
<keyword evidence="4" id="KW-0671">Queuosine biosynthesis</keyword>
<keyword evidence="4" id="KW-0862">Zinc</keyword>
<comment type="subunit">
    <text evidence="4">Homodimer. Within each dimer, one monomer is responsible for RNA recognition and catalysis, while the other monomer binds to the replacement base PreQ1.</text>
</comment>
<feature type="domain" description="tRNA-guanine(15) transglycosylase-like" evidence="6">
    <location>
        <begin position="18"/>
        <end position="366"/>
    </location>
</feature>
<dbReference type="NCBIfam" id="TIGR00449">
    <property type="entry name" value="tgt_general"/>
    <property type="match status" value="1"/>
</dbReference>
<protein>
    <recommendedName>
        <fullName evidence="4">Queuine tRNA-ribosyltransferase</fullName>
        <ecNumber evidence="4">2.4.2.29</ecNumber>
    </recommendedName>
    <alternativeName>
        <fullName evidence="4">Guanine insertion enzyme</fullName>
    </alternativeName>
    <alternativeName>
        <fullName evidence="4">tRNA-guanine transglycosylase</fullName>
    </alternativeName>
</protein>